<comment type="caution">
    <text evidence="4">The sequence shown here is derived from an EMBL/GenBank/DDBJ whole genome shotgun (WGS) entry which is preliminary data.</text>
</comment>
<dbReference type="EMBL" id="JACHGB010000004">
    <property type="protein sequence ID" value="MBB5271943.1"/>
    <property type="molecule type" value="Genomic_DNA"/>
</dbReference>
<dbReference type="RefSeq" id="WP_183966880.1">
    <property type="nucleotide sequence ID" value="NZ_BAABEW010000023.1"/>
</dbReference>
<dbReference type="InterPro" id="IPR051924">
    <property type="entry name" value="GST_Kappa/NadH"/>
</dbReference>
<dbReference type="GO" id="GO:1901170">
    <property type="term" value="P:naphthalene catabolic process"/>
    <property type="evidence" value="ECO:0007669"/>
    <property type="project" value="InterPro"/>
</dbReference>
<reference evidence="4 5" key="1">
    <citation type="submission" date="2020-08" db="EMBL/GenBank/DDBJ databases">
        <title>Genomic Encyclopedia of Type Strains, Phase IV (KMG-IV): sequencing the most valuable type-strain genomes for metagenomic binning, comparative biology and taxonomic classification.</title>
        <authorList>
            <person name="Goeker M."/>
        </authorList>
    </citation>
    <scope>NUCLEOTIDE SEQUENCE [LARGE SCALE GENOMIC DNA]</scope>
    <source>
        <strain evidence="4 5">DSM 29781</strain>
    </source>
</reference>
<evidence type="ECO:0000256" key="1">
    <source>
        <dbReference type="PIRNR" id="PIRNR006386"/>
    </source>
</evidence>
<comment type="similarity">
    <text evidence="1">Belongs to the GST superfamily. NadH family.</text>
</comment>
<evidence type="ECO:0000256" key="2">
    <source>
        <dbReference type="PIRSR" id="PIRSR006386-1"/>
    </source>
</evidence>
<sequence length="216" mass="23967">MRKTVTFYVDFISPYAWLAFDALPRALQGSACEVVYRPVLLGGVLRHHGNRGPAEIPPKRDWTYRHVLWLARGQGLALDLPARQPFNPLQLLLLAVATHPQGTPDAAACEALFRHIWEGGREPLEAARLEALEQRLSPVLDPRGPEARALLRAHTAEAIGLGVFGTPSFVVDGRVFWGADSLPMLRAYLDGDPWFNGPQWHDVGQVTYGLPVEPRN</sequence>
<dbReference type="AlphaFoldDB" id="A0A7W8HIM1"/>
<organism evidence="4 5">
    <name type="scientific">Quisquiliibacterium transsilvanicum</name>
    <dbReference type="NCBI Taxonomy" id="1549638"/>
    <lineage>
        <taxon>Bacteria</taxon>
        <taxon>Pseudomonadati</taxon>
        <taxon>Pseudomonadota</taxon>
        <taxon>Betaproteobacteria</taxon>
        <taxon>Burkholderiales</taxon>
        <taxon>Burkholderiaceae</taxon>
        <taxon>Quisquiliibacterium</taxon>
    </lineage>
</organism>
<dbReference type="PANTHER" id="PTHR42943">
    <property type="entry name" value="GLUTATHIONE S-TRANSFERASE KAPPA"/>
    <property type="match status" value="1"/>
</dbReference>
<dbReference type="InterPro" id="IPR014440">
    <property type="entry name" value="HCCAis_GSTk"/>
</dbReference>
<evidence type="ECO:0000313" key="5">
    <source>
        <dbReference type="Proteomes" id="UP000532440"/>
    </source>
</evidence>
<dbReference type="InterPro" id="IPR044087">
    <property type="entry name" value="NahD-like"/>
</dbReference>
<dbReference type="InterPro" id="IPR001853">
    <property type="entry name" value="DSBA-like_thioredoxin_dom"/>
</dbReference>
<dbReference type="GO" id="GO:0004364">
    <property type="term" value="F:glutathione transferase activity"/>
    <property type="evidence" value="ECO:0007669"/>
    <property type="project" value="TreeGrafter"/>
</dbReference>
<dbReference type="Proteomes" id="UP000532440">
    <property type="component" value="Unassembled WGS sequence"/>
</dbReference>
<feature type="domain" description="DSBA-like thioredoxin" evidence="3">
    <location>
        <begin position="4"/>
        <end position="189"/>
    </location>
</feature>
<feature type="active site" description="Nucleophile" evidence="2">
    <location>
        <position position="13"/>
    </location>
</feature>
<dbReference type="EC" id="5.99.1.4" evidence="1"/>
<comment type="catalytic activity">
    <reaction evidence="1">
        <text>2-hydroxychromene-2-carboxylate = (3E)-4-(2-hydroxyphenyl)-2-oxobut-3-enoate</text>
        <dbReference type="Rhea" id="RHEA:27401"/>
        <dbReference type="ChEBI" id="CHEBI:59350"/>
        <dbReference type="ChEBI" id="CHEBI:59353"/>
        <dbReference type="EC" id="5.99.1.4"/>
    </reaction>
</comment>
<dbReference type="PIRSF" id="PIRSF006386">
    <property type="entry name" value="HCCAis_GSTk"/>
    <property type="match status" value="1"/>
</dbReference>
<name>A0A7W8HIM1_9BURK</name>
<dbReference type="Pfam" id="PF01323">
    <property type="entry name" value="DSBA"/>
    <property type="match status" value="1"/>
</dbReference>
<dbReference type="Gene3D" id="3.40.30.10">
    <property type="entry name" value="Glutaredoxin"/>
    <property type="match status" value="1"/>
</dbReference>
<gene>
    <name evidence="4" type="ORF">HNQ70_001957</name>
</gene>
<accession>A0A7W8HIM1</accession>
<keyword evidence="5" id="KW-1185">Reference proteome</keyword>
<evidence type="ECO:0000259" key="3">
    <source>
        <dbReference type="Pfam" id="PF01323"/>
    </source>
</evidence>
<protein>
    <recommendedName>
        <fullName evidence="1">2-hydroxychromene-2-carboxylate isomerase</fullName>
        <ecNumber evidence="1">5.99.1.4</ecNumber>
    </recommendedName>
</protein>
<dbReference type="GO" id="GO:0018845">
    <property type="term" value="F:2-hydroxychromene-2-carboxylate isomerase activity"/>
    <property type="evidence" value="ECO:0007669"/>
    <property type="project" value="UniProtKB-UniRule"/>
</dbReference>
<dbReference type="PANTHER" id="PTHR42943:SF2">
    <property type="entry name" value="GLUTATHIONE S-TRANSFERASE KAPPA 1"/>
    <property type="match status" value="1"/>
</dbReference>
<dbReference type="InterPro" id="IPR036249">
    <property type="entry name" value="Thioredoxin-like_sf"/>
</dbReference>
<keyword evidence="1 4" id="KW-0413">Isomerase</keyword>
<proteinExistence type="inferred from homology"/>
<dbReference type="GO" id="GO:0006749">
    <property type="term" value="P:glutathione metabolic process"/>
    <property type="evidence" value="ECO:0007669"/>
    <property type="project" value="TreeGrafter"/>
</dbReference>
<dbReference type="SUPFAM" id="SSF52833">
    <property type="entry name" value="Thioredoxin-like"/>
    <property type="match status" value="1"/>
</dbReference>
<dbReference type="GO" id="GO:0004602">
    <property type="term" value="F:glutathione peroxidase activity"/>
    <property type="evidence" value="ECO:0007669"/>
    <property type="project" value="TreeGrafter"/>
</dbReference>
<dbReference type="CDD" id="cd03022">
    <property type="entry name" value="DsbA_HCCA_Iso"/>
    <property type="match status" value="1"/>
</dbReference>
<evidence type="ECO:0000313" key="4">
    <source>
        <dbReference type="EMBL" id="MBB5271943.1"/>
    </source>
</evidence>